<keyword evidence="3" id="KW-1185">Reference proteome</keyword>
<dbReference type="EMBL" id="CP001810">
    <property type="protein sequence ID" value="ADL33401.1"/>
    <property type="molecule type" value="Genomic_DNA"/>
</dbReference>
<dbReference type="InterPro" id="IPR000182">
    <property type="entry name" value="GNAT_dom"/>
</dbReference>
<accession>E0S0S6</accession>
<gene>
    <name evidence="2" type="ordered locus">bpr_I0656</name>
</gene>
<dbReference type="Pfam" id="PF00583">
    <property type="entry name" value="Acetyltransf_1"/>
    <property type="match status" value="1"/>
</dbReference>
<dbReference type="AlphaFoldDB" id="E0S0S6"/>
<evidence type="ECO:0000313" key="2">
    <source>
        <dbReference type="EMBL" id="ADL33401.1"/>
    </source>
</evidence>
<reference evidence="2 3" key="1">
    <citation type="journal article" date="2010" name="PLoS ONE">
        <title>The glycobiome of the rumen bacterium Butyrivibrio proteoclasticus B316(T) highlights adaptation to a polysaccharide-rich environment.</title>
        <authorList>
            <person name="Kelly W.J."/>
            <person name="Leahy S.C."/>
            <person name="Altermann E."/>
            <person name="Yeoman C.J."/>
            <person name="Dunne J.C."/>
            <person name="Kong Z."/>
            <person name="Pacheco D.M."/>
            <person name="Li D."/>
            <person name="Noel S.J."/>
            <person name="Moon C.D."/>
            <person name="Cookson A.L."/>
            <person name="Attwood G.T."/>
        </authorList>
    </citation>
    <scope>NUCLEOTIDE SEQUENCE [LARGE SCALE GENOMIC DNA]</scope>
    <source>
        <strain evidence="3">ATCC 51982 / DSM 14932 / B316</strain>
    </source>
</reference>
<dbReference type="eggNOG" id="COG1247">
    <property type="taxonomic scope" value="Bacteria"/>
</dbReference>
<dbReference type="InterPro" id="IPR016181">
    <property type="entry name" value="Acyl_CoA_acyltransferase"/>
</dbReference>
<evidence type="ECO:0000313" key="3">
    <source>
        <dbReference type="Proteomes" id="UP000001299"/>
    </source>
</evidence>
<keyword evidence="2" id="KW-0808">Transferase</keyword>
<evidence type="ECO:0000259" key="1">
    <source>
        <dbReference type="PROSITE" id="PS51186"/>
    </source>
</evidence>
<dbReference type="PROSITE" id="PS51186">
    <property type="entry name" value="GNAT"/>
    <property type="match status" value="1"/>
</dbReference>
<organism evidence="2 3">
    <name type="scientific">Butyrivibrio proteoclasticus (strain ATCC 51982 / DSM 14932 / B316)</name>
    <name type="common">Clostridium proteoclasticum</name>
    <dbReference type="NCBI Taxonomy" id="515622"/>
    <lineage>
        <taxon>Bacteria</taxon>
        <taxon>Bacillati</taxon>
        <taxon>Bacillota</taxon>
        <taxon>Clostridia</taxon>
        <taxon>Lachnospirales</taxon>
        <taxon>Lachnospiraceae</taxon>
        <taxon>Butyrivibrio</taxon>
    </lineage>
</organism>
<dbReference type="PANTHER" id="PTHR43415">
    <property type="entry name" value="SPERMIDINE N(1)-ACETYLTRANSFERASE"/>
    <property type="match status" value="1"/>
</dbReference>
<dbReference type="SUPFAM" id="SSF55729">
    <property type="entry name" value="Acyl-CoA N-acyltransferases (Nat)"/>
    <property type="match status" value="1"/>
</dbReference>
<protein>
    <submittedName>
        <fullName evidence="2">Acetyltransferase GNAT family</fullName>
    </submittedName>
</protein>
<feature type="domain" description="N-acetyltransferase" evidence="1">
    <location>
        <begin position="16"/>
        <end position="183"/>
    </location>
</feature>
<dbReference type="Gene3D" id="3.40.630.30">
    <property type="match status" value="1"/>
</dbReference>
<dbReference type="CDD" id="cd04301">
    <property type="entry name" value="NAT_SF"/>
    <property type="match status" value="1"/>
</dbReference>
<dbReference type="HOGENOM" id="CLU_013985_19_1_9"/>
<dbReference type="Proteomes" id="UP000001299">
    <property type="component" value="Chromosome 1"/>
</dbReference>
<proteinExistence type="predicted"/>
<name>E0S0S6_BUTPB</name>
<sequence length="184" mass="21005">MRIKEQKYLLPDGREVIIKSAGPEDAMKIKLHREATANETHFMAREPEDGQLCLERITEILGSIAESDRDFMVNAYIGDELVGDLGVTLIRPHVKYLHRAYLGMSIRQMYTGMGLGSFMMQIALDQAKANGFEQVELGVYSDNDRARHMYRKMGFKEYGMNPRAFKLKDGTYRDEIIMANIFAG</sequence>
<dbReference type="RefSeq" id="WP_013280057.1">
    <property type="nucleotide sequence ID" value="NC_014387.1"/>
</dbReference>
<dbReference type="KEGG" id="bpb:bpr_I0656"/>
<dbReference type="PANTHER" id="PTHR43415:SF3">
    <property type="entry name" value="GNAT-FAMILY ACETYLTRANSFERASE"/>
    <property type="match status" value="1"/>
</dbReference>
<dbReference type="GO" id="GO:0016747">
    <property type="term" value="F:acyltransferase activity, transferring groups other than amino-acyl groups"/>
    <property type="evidence" value="ECO:0007669"/>
    <property type="project" value="InterPro"/>
</dbReference>
<dbReference type="STRING" id="515622.bpr_I0656"/>